<dbReference type="PIRSF" id="PIRSF037347">
    <property type="entry name" value="STHK_CHASE2_PAS_prd"/>
    <property type="match status" value="1"/>
</dbReference>
<reference evidence="12 13" key="1">
    <citation type="submission" date="2019-08" db="EMBL/GenBank/DDBJ databases">
        <authorList>
            <person name="Peeters C."/>
        </authorList>
    </citation>
    <scope>NUCLEOTIDE SEQUENCE [LARGE SCALE GENOMIC DNA]</scope>
    <source>
        <strain evidence="12 13">LMG 31010</strain>
    </source>
</reference>
<evidence type="ECO:0000256" key="3">
    <source>
        <dbReference type="ARBA" id="ARBA00012438"/>
    </source>
</evidence>
<dbReference type="Proteomes" id="UP000343335">
    <property type="component" value="Unassembled WGS sequence"/>
</dbReference>
<dbReference type="InterPro" id="IPR017181">
    <property type="entry name" value="Sig_transdc_His_kin_CHASE2"/>
</dbReference>
<dbReference type="InterPro" id="IPR003594">
    <property type="entry name" value="HATPase_dom"/>
</dbReference>
<comment type="catalytic activity">
    <reaction evidence="1">
        <text>ATP + protein L-histidine = ADP + protein N-phospho-L-histidine.</text>
        <dbReference type="EC" id="2.7.13.3"/>
    </reaction>
</comment>
<organism evidence="12 13">
    <name type="scientific">Pandoraea commovens</name>
    <dbReference type="NCBI Taxonomy" id="2508289"/>
    <lineage>
        <taxon>Bacteria</taxon>
        <taxon>Pseudomonadati</taxon>
        <taxon>Pseudomonadota</taxon>
        <taxon>Betaproteobacteria</taxon>
        <taxon>Burkholderiales</taxon>
        <taxon>Burkholderiaceae</taxon>
        <taxon>Pandoraea</taxon>
    </lineage>
</organism>
<dbReference type="Pfam" id="PF00512">
    <property type="entry name" value="HisKA"/>
    <property type="match status" value="1"/>
</dbReference>
<dbReference type="InterPro" id="IPR007890">
    <property type="entry name" value="CHASE2"/>
</dbReference>
<protein>
    <recommendedName>
        <fullName evidence="3">histidine kinase</fullName>
        <ecNumber evidence="3">2.7.13.3</ecNumber>
    </recommendedName>
</protein>
<dbReference type="Pfam" id="PF02518">
    <property type="entry name" value="HATPase_c"/>
    <property type="match status" value="1"/>
</dbReference>
<dbReference type="PANTHER" id="PTHR45436">
    <property type="entry name" value="SENSOR HISTIDINE KINASE YKOH"/>
    <property type="match status" value="1"/>
</dbReference>
<dbReference type="InterPro" id="IPR036097">
    <property type="entry name" value="HisK_dim/P_sf"/>
</dbReference>
<dbReference type="InterPro" id="IPR003661">
    <property type="entry name" value="HisK_dim/P_dom"/>
</dbReference>
<evidence type="ECO:0000256" key="7">
    <source>
        <dbReference type="ARBA" id="ARBA00022777"/>
    </source>
</evidence>
<evidence type="ECO:0000256" key="4">
    <source>
        <dbReference type="ARBA" id="ARBA00022553"/>
    </source>
</evidence>
<keyword evidence="9 10" id="KW-0472">Membrane</keyword>
<dbReference type="InterPro" id="IPR036890">
    <property type="entry name" value="HATPase_C_sf"/>
</dbReference>
<dbReference type="InterPro" id="IPR005467">
    <property type="entry name" value="His_kinase_dom"/>
</dbReference>
<dbReference type="RefSeq" id="WP_150665046.1">
    <property type="nucleotide sequence ID" value="NZ_CABPSA010000005.1"/>
</dbReference>
<dbReference type="InterPro" id="IPR004358">
    <property type="entry name" value="Sig_transdc_His_kin-like_C"/>
</dbReference>
<dbReference type="EC" id="2.7.13.3" evidence="3"/>
<dbReference type="CDD" id="cd00075">
    <property type="entry name" value="HATPase"/>
    <property type="match status" value="1"/>
</dbReference>
<dbReference type="PRINTS" id="PR00344">
    <property type="entry name" value="BCTRLSENSOR"/>
</dbReference>
<keyword evidence="6 10" id="KW-0812">Transmembrane</keyword>
<dbReference type="SMART" id="SM00388">
    <property type="entry name" value="HisKA"/>
    <property type="match status" value="1"/>
</dbReference>
<gene>
    <name evidence="12" type="ORF">PCO31010_03138</name>
</gene>
<dbReference type="AlphaFoldDB" id="A0A5E4W7J0"/>
<feature type="transmembrane region" description="Helical" evidence="10">
    <location>
        <begin position="358"/>
        <end position="380"/>
    </location>
</feature>
<keyword evidence="8 10" id="KW-1133">Transmembrane helix</keyword>
<dbReference type="Gene3D" id="3.30.565.10">
    <property type="entry name" value="Histidine kinase-like ATPase, C-terminal domain"/>
    <property type="match status" value="1"/>
</dbReference>
<comment type="subcellular location">
    <subcellularLocation>
        <location evidence="2">Membrane</location>
    </subcellularLocation>
</comment>
<dbReference type="SMART" id="SM00387">
    <property type="entry name" value="HATPase_c"/>
    <property type="match status" value="1"/>
</dbReference>
<evidence type="ECO:0000256" key="9">
    <source>
        <dbReference type="ARBA" id="ARBA00023136"/>
    </source>
</evidence>
<evidence type="ECO:0000313" key="12">
    <source>
        <dbReference type="EMBL" id="VVE20578.1"/>
    </source>
</evidence>
<dbReference type="PROSITE" id="PS50109">
    <property type="entry name" value="HIS_KIN"/>
    <property type="match status" value="1"/>
</dbReference>
<evidence type="ECO:0000256" key="2">
    <source>
        <dbReference type="ARBA" id="ARBA00004370"/>
    </source>
</evidence>
<dbReference type="GO" id="GO:0000155">
    <property type="term" value="F:phosphorelay sensor kinase activity"/>
    <property type="evidence" value="ECO:0007669"/>
    <property type="project" value="InterPro"/>
</dbReference>
<evidence type="ECO:0000256" key="1">
    <source>
        <dbReference type="ARBA" id="ARBA00000085"/>
    </source>
</evidence>
<dbReference type="SUPFAM" id="SSF55874">
    <property type="entry name" value="ATPase domain of HSP90 chaperone/DNA topoisomerase II/histidine kinase"/>
    <property type="match status" value="1"/>
</dbReference>
<evidence type="ECO:0000313" key="13">
    <source>
        <dbReference type="Proteomes" id="UP000343335"/>
    </source>
</evidence>
<dbReference type="InterPro" id="IPR050428">
    <property type="entry name" value="TCS_sensor_his_kinase"/>
</dbReference>
<dbReference type="SUPFAM" id="SSF47384">
    <property type="entry name" value="Homodimeric domain of signal transducing histidine kinase"/>
    <property type="match status" value="1"/>
</dbReference>
<feature type="transmembrane region" description="Helical" evidence="10">
    <location>
        <begin position="332"/>
        <end position="352"/>
    </location>
</feature>
<dbReference type="EMBL" id="CABPSA010000005">
    <property type="protein sequence ID" value="VVE20578.1"/>
    <property type="molecule type" value="Genomic_DNA"/>
</dbReference>
<keyword evidence="5 12" id="KW-0808">Transferase</keyword>
<dbReference type="Pfam" id="PF05226">
    <property type="entry name" value="CHASE2"/>
    <property type="match status" value="1"/>
</dbReference>
<name>A0A5E4W7J0_9BURK</name>
<keyword evidence="4" id="KW-0597">Phosphoprotein</keyword>
<evidence type="ECO:0000256" key="5">
    <source>
        <dbReference type="ARBA" id="ARBA00022679"/>
    </source>
</evidence>
<dbReference type="CDD" id="cd00082">
    <property type="entry name" value="HisKA"/>
    <property type="match status" value="1"/>
</dbReference>
<proteinExistence type="predicted"/>
<dbReference type="SMART" id="SM01080">
    <property type="entry name" value="CHASE2"/>
    <property type="match status" value="1"/>
</dbReference>
<dbReference type="PANTHER" id="PTHR45436:SF8">
    <property type="entry name" value="HISTIDINE KINASE"/>
    <property type="match status" value="1"/>
</dbReference>
<evidence type="ECO:0000259" key="11">
    <source>
        <dbReference type="PROSITE" id="PS50109"/>
    </source>
</evidence>
<evidence type="ECO:0000256" key="10">
    <source>
        <dbReference type="SAM" id="Phobius"/>
    </source>
</evidence>
<dbReference type="OrthoDB" id="9813151at2"/>
<feature type="domain" description="Histidine kinase" evidence="11">
    <location>
        <begin position="557"/>
        <end position="778"/>
    </location>
</feature>
<evidence type="ECO:0000256" key="8">
    <source>
        <dbReference type="ARBA" id="ARBA00022989"/>
    </source>
</evidence>
<sequence length="803" mass="86995">MRHWIHFSSKGKSRLHSPFAITLVVGLAALASVPRLEALFGSFDQVHFNIVSSAMARPASDSVVLVGKGERSLRILGREKMFSPALNAQLIDDLRGAASIIFDIPLPAREQYDTGFFEAVKRNGRVVVGLPSTDIDADGRLLLPLPDPAPESAAAIGQRELSIGDYDVVTGLIPYRAIGDVVYPHVVLAALNIARINGDAVLRVSAARGVVYAGPADGANALTLRLLLPRVKSIKSYSFADVVEGRVPPSEFNGKIVFVGHEIFRPLGIHKVSSINEVFVSGTQLDAMFTSALLAADVVNEIPPVLKLIVNVTVALGMLLICELTKAHRLHVFALLWAGAILGASTLALAIFRVWIPVGASLAVCALVYVYFAWSQLFGMHRLLRREIDRLREISTGMGAVRFSPVSPGGEVAESTLLDEVKVAMKQIREWQEAYVAVINLLPYPVFLERARKLALWNSRGAELLDEHAVPSDSGEAGGDAGTLREVLERFAALDPMNQPARECEISVGGRDYKLMNVPFTQFSPLAVEEDVASLICLIDIDDVKRSVSQDRQTLRHIAHDLRNPLTTILALIEQHSSNAGASSDEKFMADLRRLVSYSLRMAQDFMQLSRAEALDPATFSSVVVDDVVDEALDQVAAIADAKSIDISVERHGNVPGWVTGNRDMLLRTIVNVLDNAIKYSPPGTSVNVIVERELRGGHAFAVIRICDNGVGIPEDAMEKIFEPFYQVGASKRDAASGVGLGLAFVKAVMVRHAGKVLINRRPGGRGTEAILMLPIGLAMVPTVDMPAIARVGSQYPIAANRR</sequence>
<accession>A0A5E4W7J0</accession>
<dbReference type="Gene3D" id="1.10.287.130">
    <property type="match status" value="1"/>
</dbReference>
<keyword evidence="7 12" id="KW-0418">Kinase</keyword>
<dbReference type="GO" id="GO:0005886">
    <property type="term" value="C:plasma membrane"/>
    <property type="evidence" value="ECO:0007669"/>
    <property type="project" value="TreeGrafter"/>
</dbReference>
<evidence type="ECO:0000256" key="6">
    <source>
        <dbReference type="ARBA" id="ARBA00022692"/>
    </source>
</evidence>